<keyword evidence="6" id="KW-0175">Coiled coil</keyword>
<keyword evidence="4" id="KW-0378">Hydrolase</keyword>
<dbReference type="SUPFAM" id="SSF52540">
    <property type="entry name" value="P-loop containing nucleoside triphosphate hydrolases"/>
    <property type="match status" value="2"/>
</dbReference>
<dbReference type="Proteomes" id="UP001054902">
    <property type="component" value="Unassembled WGS sequence"/>
</dbReference>
<dbReference type="SMART" id="SM00382">
    <property type="entry name" value="AAA"/>
    <property type="match status" value="2"/>
</dbReference>
<comment type="caution">
    <text evidence="12">The sequence shown here is derived from an EMBL/GenBank/DDBJ whole genome shotgun (WGS) entry which is preliminary data.</text>
</comment>
<dbReference type="PROSITE" id="PS00674">
    <property type="entry name" value="AAA"/>
    <property type="match status" value="1"/>
</dbReference>
<feature type="domain" description="AAA+ ATPase" evidence="11">
    <location>
        <begin position="808"/>
        <end position="949"/>
    </location>
</feature>
<evidence type="ECO:0000256" key="9">
    <source>
        <dbReference type="ARBA" id="ARBA00034532"/>
    </source>
</evidence>
<evidence type="ECO:0000259" key="11">
    <source>
        <dbReference type="SMART" id="SM00382"/>
    </source>
</evidence>
<dbReference type="InterPro" id="IPR003593">
    <property type="entry name" value="AAA+_ATPase"/>
</dbReference>
<protein>
    <recommendedName>
        <fullName evidence="9">Peroxisomal ATPase PEX1</fullName>
    </recommendedName>
    <alternativeName>
        <fullName evidence="8">Peroxin-1</fullName>
    </alternativeName>
</protein>
<dbReference type="InterPro" id="IPR003959">
    <property type="entry name" value="ATPase_AAA_core"/>
</dbReference>
<evidence type="ECO:0000256" key="7">
    <source>
        <dbReference type="ARBA" id="ARBA00023136"/>
    </source>
</evidence>
<dbReference type="Pfam" id="PF00004">
    <property type="entry name" value="AAA"/>
    <property type="match status" value="1"/>
</dbReference>
<dbReference type="EMBL" id="BLLK01000045">
    <property type="protein sequence ID" value="GFH51503.1"/>
    <property type="molecule type" value="Genomic_DNA"/>
</dbReference>
<feature type="domain" description="AAA+ ATPase" evidence="11">
    <location>
        <begin position="525"/>
        <end position="685"/>
    </location>
</feature>
<name>A0AAD3CSR4_9STRA</name>
<dbReference type="GO" id="GO:0005829">
    <property type="term" value="C:cytosol"/>
    <property type="evidence" value="ECO:0007669"/>
    <property type="project" value="TreeGrafter"/>
</dbReference>
<dbReference type="SUPFAM" id="SSF54585">
    <property type="entry name" value="Cdc48 domain 2-like"/>
    <property type="match status" value="1"/>
</dbReference>
<evidence type="ECO:0000313" key="12">
    <source>
        <dbReference type="EMBL" id="GFH51503.1"/>
    </source>
</evidence>
<dbReference type="AlphaFoldDB" id="A0AAD3CSR4"/>
<dbReference type="GO" id="GO:0005778">
    <property type="term" value="C:peroxisomal membrane"/>
    <property type="evidence" value="ECO:0007669"/>
    <property type="project" value="TreeGrafter"/>
</dbReference>
<reference evidence="12 13" key="1">
    <citation type="journal article" date="2021" name="Sci. Rep.">
        <title>The genome of the diatom Chaetoceros tenuissimus carries an ancient integrated fragment of an extant virus.</title>
        <authorList>
            <person name="Hongo Y."/>
            <person name="Kimura K."/>
            <person name="Takaki Y."/>
            <person name="Yoshida Y."/>
            <person name="Baba S."/>
            <person name="Kobayashi G."/>
            <person name="Nagasaki K."/>
            <person name="Hano T."/>
            <person name="Tomaru Y."/>
        </authorList>
    </citation>
    <scope>NUCLEOTIDE SEQUENCE [LARGE SCALE GENOMIC DNA]</scope>
    <source>
        <strain evidence="12 13">NIES-3715</strain>
    </source>
</reference>
<dbReference type="InterPro" id="IPR003960">
    <property type="entry name" value="ATPase_AAA_CS"/>
</dbReference>
<evidence type="ECO:0000256" key="2">
    <source>
        <dbReference type="ARBA" id="ARBA00006914"/>
    </source>
</evidence>
<dbReference type="GO" id="GO:0016887">
    <property type="term" value="F:ATP hydrolysis activity"/>
    <property type="evidence" value="ECO:0007669"/>
    <property type="project" value="InterPro"/>
</dbReference>
<sequence>MKLKLHIREKTPDGQSTSFVRLHPLTVQYLYESCISCVGNSQEDDCNWNILFEDPSNIQFLPLKITSDCGNYIYCSYNGGETELGSTVDVTNELAEALDITPDYVTVEVLPFVMDAHSVEIEPFSTSEWELMEIYAHELEGGALLNQVSIVYPNQIIQLHVGNSVIKVRVKEQGFGLKDYMRLVADTEVIVTPKPRKFESDENAEVIYKWSDSLTLLPNCEDFSPAMKQLNTLFAKDTLDSLLPCPSIFTAFVHPSTLYKIAGLETAVPIDTDSAPSSSFDSSDAIAELKIDNKNYETDEKDCILAIVQLQSLELVPLDAIVLHGATRMQLTSEVLVDNIQVRLLSKNEVRKRCSSSCNFSKSLKIVPTLYPINVSYSKMEEWHRPDDGCPEYNPFSSRFLSKSDIKDHLFHMESEFENEVYLCEGSIIFIEHLSNIYSYKLHISSASKSEKDDKEYPSSTLLLSFNELIAGEPIIEEKAVDARYLDDKLNLLPRNLPTSRYLSSINNIENHLFNSPIDSESRSGSNNVLIFGESGSGRSYYSLVIAATLRQKRYCSTKYVDCKKLQSNHVTMKGILQAIIAEATKACSIRSRGAVIILDNLDDLMPNAGSSYHGQDSSSQPSERPNPTLENQSKLLADYLRFLLCELSRRNVAVMATCIDESNLHPSLTSLDTFWCKFKVPDITGKDKCDIITQMIGNSCNDIVDMSAHVNLMNGFIPADLKHIASKLLMRFQILKLKKVTPSDEDVKRILCEHSPITSEVLGLEQTVSYETWDSVGGIFNAKMQLSSLVLKPMKYHKIFKQSPIPTPRGILLYGYSGCGKSMIVPALAKECNFNLVTCRGPELLDKYIGASEAKVRLLFERAYAAAPAILFLDEFDALAPRRGSDNTGVTDRVVNQLLTFLDGVEVQGSDSDKIVYIVAASSRPDKIDPALIRPGRLEKHIFIGYSENDEEWVDIFVKICCTKELAENLQQAVSSGAILTVLEQEKIPFRRFSPADLKGVLDTAHLIAVHEVLEGGCTKARPKISLKALIDAFKSTKPSLSDADYTFFTSIYNPFRGLQSIQPSEVPLKTALK</sequence>
<feature type="region of interest" description="Disordered" evidence="10">
    <location>
        <begin position="610"/>
        <end position="629"/>
    </location>
</feature>
<dbReference type="InterPro" id="IPR027417">
    <property type="entry name" value="P-loop_NTPase"/>
</dbReference>
<evidence type="ECO:0000256" key="10">
    <source>
        <dbReference type="SAM" id="MobiDB-lite"/>
    </source>
</evidence>
<dbReference type="InterPro" id="IPR029067">
    <property type="entry name" value="CDC48_domain_2-like_sf"/>
</dbReference>
<keyword evidence="3" id="KW-0547">Nucleotide-binding</keyword>
<dbReference type="PANTHER" id="PTHR23077">
    <property type="entry name" value="AAA-FAMILY ATPASE"/>
    <property type="match status" value="1"/>
</dbReference>
<dbReference type="Pfam" id="PF09262">
    <property type="entry name" value="PEX-1N"/>
    <property type="match status" value="1"/>
</dbReference>
<dbReference type="InterPro" id="IPR015342">
    <property type="entry name" value="PEX1-N_C-lobe"/>
</dbReference>
<dbReference type="Gene3D" id="1.10.8.60">
    <property type="match status" value="1"/>
</dbReference>
<gene>
    <name evidence="12" type="ORF">CTEN210_07979</name>
</gene>
<keyword evidence="13" id="KW-1185">Reference proteome</keyword>
<keyword evidence="5" id="KW-0067">ATP-binding</keyword>
<comment type="subcellular location">
    <subcellularLocation>
        <location evidence="1">Membrane</location>
    </subcellularLocation>
</comment>
<evidence type="ECO:0000256" key="3">
    <source>
        <dbReference type="ARBA" id="ARBA00022741"/>
    </source>
</evidence>
<dbReference type="FunFam" id="3.40.50.300:FF:001025">
    <property type="entry name" value="ATPase family, AAA domain-containing 2B"/>
    <property type="match status" value="1"/>
</dbReference>
<dbReference type="InterPro" id="IPR050168">
    <property type="entry name" value="AAA_ATPase_domain"/>
</dbReference>
<evidence type="ECO:0000256" key="1">
    <source>
        <dbReference type="ARBA" id="ARBA00004370"/>
    </source>
</evidence>
<evidence type="ECO:0000256" key="6">
    <source>
        <dbReference type="ARBA" id="ARBA00023054"/>
    </source>
</evidence>
<dbReference type="Gene3D" id="3.10.330.10">
    <property type="match status" value="1"/>
</dbReference>
<accession>A0AAD3CSR4</accession>
<dbReference type="GO" id="GO:0016558">
    <property type="term" value="P:protein import into peroxisome matrix"/>
    <property type="evidence" value="ECO:0007669"/>
    <property type="project" value="TreeGrafter"/>
</dbReference>
<dbReference type="PANTHER" id="PTHR23077:SF12">
    <property type="entry name" value="PEROXISOMAL ATPASE PEX1"/>
    <property type="match status" value="1"/>
</dbReference>
<keyword evidence="7" id="KW-0472">Membrane</keyword>
<dbReference type="GO" id="GO:0005524">
    <property type="term" value="F:ATP binding"/>
    <property type="evidence" value="ECO:0007669"/>
    <property type="project" value="UniProtKB-KW"/>
</dbReference>
<comment type="similarity">
    <text evidence="2">Belongs to the AAA ATPase family.</text>
</comment>
<proteinExistence type="inferred from homology"/>
<evidence type="ECO:0000256" key="5">
    <source>
        <dbReference type="ARBA" id="ARBA00022840"/>
    </source>
</evidence>
<evidence type="ECO:0000256" key="8">
    <source>
        <dbReference type="ARBA" id="ARBA00032509"/>
    </source>
</evidence>
<evidence type="ECO:0000313" key="13">
    <source>
        <dbReference type="Proteomes" id="UP001054902"/>
    </source>
</evidence>
<evidence type="ECO:0000256" key="4">
    <source>
        <dbReference type="ARBA" id="ARBA00022801"/>
    </source>
</evidence>
<dbReference type="Gene3D" id="3.40.50.300">
    <property type="entry name" value="P-loop containing nucleotide triphosphate hydrolases"/>
    <property type="match status" value="2"/>
</dbReference>
<organism evidence="12 13">
    <name type="scientific">Chaetoceros tenuissimus</name>
    <dbReference type="NCBI Taxonomy" id="426638"/>
    <lineage>
        <taxon>Eukaryota</taxon>
        <taxon>Sar</taxon>
        <taxon>Stramenopiles</taxon>
        <taxon>Ochrophyta</taxon>
        <taxon>Bacillariophyta</taxon>
        <taxon>Coscinodiscophyceae</taxon>
        <taxon>Chaetocerotophycidae</taxon>
        <taxon>Chaetocerotales</taxon>
        <taxon>Chaetocerotaceae</taxon>
        <taxon>Chaetoceros</taxon>
    </lineage>
</organism>